<dbReference type="Pfam" id="PF14333">
    <property type="entry name" value="DUF4389"/>
    <property type="match status" value="1"/>
</dbReference>
<evidence type="ECO:0000313" key="3">
    <source>
        <dbReference type="Proteomes" id="UP001203338"/>
    </source>
</evidence>
<feature type="transmembrane region" description="Helical" evidence="1">
    <location>
        <begin position="21"/>
        <end position="49"/>
    </location>
</feature>
<comment type="caution">
    <text evidence="2">The sequence shown here is derived from an EMBL/GenBank/DDBJ whole genome shotgun (WGS) entry which is preliminary data.</text>
</comment>
<protein>
    <submittedName>
        <fullName evidence="2">DUF4389 domain-containing protein</fullName>
    </submittedName>
</protein>
<dbReference type="InterPro" id="IPR025498">
    <property type="entry name" value="DUF4389"/>
</dbReference>
<gene>
    <name evidence="2" type="ORF">M3P05_01650</name>
</gene>
<organism evidence="2 3">
    <name type="scientific">Parendozoicomonas callyspongiae</name>
    <dbReference type="NCBI Taxonomy" id="2942213"/>
    <lineage>
        <taxon>Bacteria</taxon>
        <taxon>Pseudomonadati</taxon>
        <taxon>Pseudomonadota</taxon>
        <taxon>Gammaproteobacteria</taxon>
        <taxon>Oceanospirillales</taxon>
        <taxon>Endozoicomonadaceae</taxon>
        <taxon>Parendozoicomonas</taxon>
    </lineage>
</organism>
<accession>A0ABT0PD33</accession>
<sequence length="102" mass="11568">MDNIDKQDVKKNLMSESAWIRLIYMVLFWLAGHLVVALVLFVAVIQAVITLLSGSPNANLLDFTKGLNRYLYQIAGFLTFNSELKPYPFSDWPADVSENKSE</sequence>
<name>A0ABT0PD33_9GAMM</name>
<reference evidence="2 3" key="1">
    <citation type="submission" date="2022-05" db="EMBL/GenBank/DDBJ databases">
        <authorList>
            <person name="Park J.-S."/>
        </authorList>
    </citation>
    <scope>NUCLEOTIDE SEQUENCE [LARGE SCALE GENOMIC DNA]</scope>
    <source>
        <strain evidence="2 3">2012CJ34-2</strain>
    </source>
</reference>
<dbReference type="Proteomes" id="UP001203338">
    <property type="component" value="Unassembled WGS sequence"/>
</dbReference>
<keyword evidence="1" id="KW-0472">Membrane</keyword>
<keyword evidence="1" id="KW-1133">Transmembrane helix</keyword>
<evidence type="ECO:0000256" key="1">
    <source>
        <dbReference type="SAM" id="Phobius"/>
    </source>
</evidence>
<dbReference type="EMBL" id="JAMFLX010000002">
    <property type="protein sequence ID" value="MCL6268657.1"/>
    <property type="molecule type" value="Genomic_DNA"/>
</dbReference>
<evidence type="ECO:0000313" key="2">
    <source>
        <dbReference type="EMBL" id="MCL6268657.1"/>
    </source>
</evidence>
<proteinExistence type="predicted"/>
<dbReference type="RefSeq" id="WP_249697496.1">
    <property type="nucleotide sequence ID" value="NZ_JAMFLX010000002.1"/>
</dbReference>
<keyword evidence="1" id="KW-0812">Transmembrane</keyword>
<keyword evidence="3" id="KW-1185">Reference proteome</keyword>